<dbReference type="OrthoDB" id="495783at2"/>
<dbReference type="AlphaFoldDB" id="A0A364NHW6"/>
<keyword evidence="2" id="KW-1185">Reference proteome</keyword>
<dbReference type="InterPro" id="IPR007553">
    <property type="entry name" value="2-thiour_desulf"/>
</dbReference>
<name>A0A364NHW6_9GAMM</name>
<sequence>MLKILVSACLLGAKVRYDGQTCPLQHPTLRLWQTEGRLIMACPETLGGLPTPRPAAETQSRFPILITTEKGDDVTPEFLAGAEATLDLAKKYHVCCALMKSKSPSCGNNEIYDGNFSNTLIRSPGVAADELIRNGIPVFNEDQIDELIKFVEEASFAA</sequence>
<dbReference type="PANTHER" id="PTHR30087:SF1">
    <property type="entry name" value="HYPOTHETICAL CYTOSOLIC PROTEIN"/>
    <property type="match status" value="1"/>
</dbReference>
<comment type="caution">
    <text evidence="1">The sequence shown here is derived from an EMBL/GenBank/DDBJ whole genome shotgun (WGS) entry which is preliminary data.</text>
</comment>
<protein>
    <submittedName>
        <fullName evidence="1">DUF523 domain-containing protein</fullName>
    </submittedName>
</protein>
<organism evidence="1 2">
    <name type="scientific">Nitrincola tibetensis</name>
    <dbReference type="NCBI Taxonomy" id="2219697"/>
    <lineage>
        <taxon>Bacteria</taxon>
        <taxon>Pseudomonadati</taxon>
        <taxon>Pseudomonadota</taxon>
        <taxon>Gammaproteobacteria</taxon>
        <taxon>Oceanospirillales</taxon>
        <taxon>Oceanospirillaceae</taxon>
        <taxon>Nitrincola</taxon>
    </lineage>
</organism>
<dbReference type="Proteomes" id="UP000250744">
    <property type="component" value="Unassembled WGS sequence"/>
</dbReference>
<evidence type="ECO:0000313" key="1">
    <source>
        <dbReference type="EMBL" id="RAU16718.1"/>
    </source>
</evidence>
<proteinExistence type="predicted"/>
<dbReference type="EMBL" id="QKRX01000017">
    <property type="protein sequence ID" value="RAU16718.1"/>
    <property type="molecule type" value="Genomic_DNA"/>
</dbReference>
<reference evidence="1 2" key="1">
    <citation type="submission" date="2018-06" db="EMBL/GenBank/DDBJ databases">
        <title>Nitrincola tibetense sp. nov., isolated from Lake XuguoCo on Tibetan Plateau.</title>
        <authorList>
            <person name="Xing P."/>
        </authorList>
    </citation>
    <scope>NUCLEOTIDE SEQUENCE [LARGE SCALE GENOMIC DNA]</scope>
    <source>
        <strain evidence="2">xg18</strain>
    </source>
</reference>
<evidence type="ECO:0000313" key="2">
    <source>
        <dbReference type="Proteomes" id="UP000250744"/>
    </source>
</evidence>
<dbReference type="Pfam" id="PF04463">
    <property type="entry name" value="2-thiour_desulf"/>
    <property type="match status" value="1"/>
</dbReference>
<dbReference type="RefSeq" id="WP_112160386.1">
    <property type="nucleotide sequence ID" value="NZ_QKRX01000017.1"/>
</dbReference>
<accession>A0A364NHW6</accession>
<gene>
    <name evidence="1" type="ORF">DN062_16425</name>
</gene>
<dbReference type="PANTHER" id="PTHR30087">
    <property type="entry name" value="INNER MEMBRANE PROTEIN"/>
    <property type="match status" value="1"/>
</dbReference>